<evidence type="ECO:0000313" key="2">
    <source>
        <dbReference type="Proteomes" id="UP000645828"/>
    </source>
</evidence>
<comment type="caution">
    <text evidence="1">The sequence shown here is derived from an EMBL/GenBank/DDBJ whole genome shotgun (WGS) entry which is preliminary data.</text>
</comment>
<name>A0A811YY10_NYCPR</name>
<sequence>MLWMRTPETQGYIKQLVPDSILANGLDPSFSYPCSTAIHEADDHSSHVFQKEEKILLEKTMPSLRTLSTQGQAQQGQITFPQEIIPSVTRPVSWATAHNWQEDNSEPVVSTGEVHCEVLPGSEGSRLGRKKLNYNIVTTEGIAHSMESSSAGTTLQSYFLIKARDLGFHVLLQLVIECGLLARREYKLG</sequence>
<reference evidence="1" key="1">
    <citation type="submission" date="2020-12" db="EMBL/GenBank/DDBJ databases">
        <authorList>
            <consortium name="Molecular Ecology Group"/>
        </authorList>
    </citation>
    <scope>NUCLEOTIDE SEQUENCE</scope>
    <source>
        <strain evidence="1">TBG_1078</strain>
    </source>
</reference>
<protein>
    <submittedName>
        <fullName evidence="1">(raccoon dog) hypothetical protein</fullName>
    </submittedName>
</protein>
<keyword evidence="2" id="KW-1185">Reference proteome</keyword>
<proteinExistence type="predicted"/>
<evidence type="ECO:0000313" key="1">
    <source>
        <dbReference type="EMBL" id="CAD7681340.1"/>
    </source>
</evidence>
<dbReference type="Proteomes" id="UP000645828">
    <property type="component" value="Unassembled WGS sequence"/>
</dbReference>
<gene>
    <name evidence="1" type="ORF">NYPRO_LOCUS14132</name>
</gene>
<dbReference type="AlphaFoldDB" id="A0A811YY10"/>
<organism evidence="1 2">
    <name type="scientific">Nyctereutes procyonoides</name>
    <name type="common">Raccoon dog</name>
    <name type="synonym">Canis procyonoides</name>
    <dbReference type="NCBI Taxonomy" id="34880"/>
    <lineage>
        <taxon>Eukaryota</taxon>
        <taxon>Metazoa</taxon>
        <taxon>Chordata</taxon>
        <taxon>Craniata</taxon>
        <taxon>Vertebrata</taxon>
        <taxon>Euteleostomi</taxon>
        <taxon>Mammalia</taxon>
        <taxon>Eutheria</taxon>
        <taxon>Laurasiatheria</taxon>
        <taxon>Carnivora</taxon>
        <taxon>Caniformia</taxon>
        <taxon>Canidae</taxon>
        <taxon>Nyctereutes</taxon>
    </lineage>
</organism>
<dbReference type="EMBL" id="CAJHUB010000751">
    <property type="protein sequence ID" value="CAD7681340.1"/>
    <property type="molecule type" value="Genomic_DNA"/>
</dbReference>
<accession>A0A811YY10</accession>